<reference evidence="2" key="1">
    <citation type="submission" date="2017-05" db="UniProtKB">
        <authorList>
            <consortium name="EnsemblMetazoa"/>
        </authorList>
    </citation>
    <scope>IDENTIFICATION</scope>
</reference>
<accession>A0A1X7TKG3</accession>
<feature type="region of interest" description="Disordered" evidence="1">
    <location>
        <begin position="36"/>
        <end position="68"/>
    </location>
</feature>
<dbReference type="AlphaFoldDB" id="A0A1X7TKG3"/>
<dbReference type="InParanoid" id="A0A1X7TKG3"/>
<proteinExistence type="predicted"/>
<evidence type="ECO:0000256" key="1">
    <source>
        <dbReference type="SAM" id="MobiDB-lite"/>
    </source>
</evidence>
<protein>
    <submittedName>
        <fullName evidence="2">Uncharacterized protein</fullName>
    </submittedName>
</protein>
<name>A0A1X7TKG3_AMPQE</name>
<evidence type="ECO:0000313" key="2">
    <source>
        <dbReference type="EnsemblMetazoa" id="Aqu2.1.15384_001"/>
    </source>
</evidence>
<sequence length="195" mass="22582">NIKDTDDEDSDDDETPRLETFCDFNDESDADESLHLQVSQLDAGAEDQQEYQQQLDQEPMDEEAQPTRRVRLDMEKLTKEQLDLEVMEQLMACNNVIATTSTNKKTSRERKQQQSCYYHGMVKMCVKFFTFIQGIGHNSLKALKRHVKSEGCKPRIQGNKGCHPQIALADRHQKNKVVEVVCGETWHTFARENFR</sequence>
<organism evidence="2">
    <name type="scientific">Amphimedon queenslandica</name>
    <name type="common">Sponge</name>
    <dbReference type="NCBI Taxonomy" id="400682"/>
    <lineage>
        <taxon>Eukaryota</taxon>
        <taxon>Metazoa</taxon>
        <taxon>Porifera</taxon>
        <taxon>Demospongiae</taxon>
        <taxon>Heteroscleromorpha</taxon>
        <taxon>Haplosclerida</taxon>
        <taxon>Niphatidae</taxon>
        <taxon>Amphimedon</taxon>
    </lineage>
</organism>
<dbReference type="EnsemblMetazoa" id="Aqu2.1.15384_001">
    <property type="protein sequence ID" value="Aqu2.1.15384_001"/>
    <property type="gene ID" value="Aqu2.1.15384"/>
</dbReference>